<dbReference type="KEGG" id="ngg:RG540_CH37250"/>
<organism evidence="2 3">
    <name type="scientific">Neorhizobium galegae bv. orientalis str. HAMBI 540</name>
    <dbReference type="NCBI Taxonomy" id="1028800"/>
    <lineage>
        <taxon>Bacteria</taxon>
        <taxon>Pseudomonadati</taxon>
        <taxon>Pseudomonadota</taxon>
        <taxon>Alphaproteobacteria</taxon>
        <taxon>Hyphomicrobiales</taxon>
        <taxon>Rhizobiaceae</taxon>
        <taxon>Rhizobium/Agrobacterium group</taxon>
        <taxon>Neorhizobium</taxon>
    </lineage>
</organism>
<dbReference type="EMBL" id="HG938353">
    <property type="protein sequence ID" value="CDN49882.1"/>
    <property type="molecule type" value="Genomic_DNA"/>
</dbReference>
<sequence>MELPLCPKVEFQSTGANSKTSNIWRRSDVLPISLLEGEMPGRAEGGNAGQDDHHLSSVTPANPAIRNSLAFSNPSGW</sequence>
<dbReference type="AlphaFoldDB" id="A0A068SUD2"/>
<name>A0A068SUD2_NEOGA</name>
<evidence type="ECO:0000313" key="3">
    <source>
        <dbReference type="Proteomes" id="UP000028181"/>
    </source>
</evidence>
<dbReference type="Proteomes" id="UP000028181">
    <property type="component" value="Chromosome I"/>
</dbReference>
<proteinExistence type="predicted"/>
<feature type="region of interest" description="Disordered" evidence="1">
    <location>
        <begin position="37"/>
        <end position="77"/>
    </location>
</feature>
<evidence type="ECO:0000313" key="2">
    <source>
        <dbReference type="EMBL" id="CDN49882.1"/>
    </source>
</evidence>
<protein>
    <recommendedName>
        <fullName evidence="4">Propionyl-coenzyme A carboxylase alpha polypeptide</fullName>
    </recommendedName>
</protein>
<reference evidence="3" key="1">
    <citation type="journal article" date="2014" name="BMC Genomics">
        <title>Genome sequencing of two Neorhizobium galegae strains reveals a noeT gene responsible for the unusual acetylation of the nodulation factors.</title>
        <authorList>
            <person name="Osterman J."/>
            <person name="Marsh J."/>
            <person name="Laine P.K."/>
            <person name="Zeng Z."/>
            <person name="Alatalo E."/>
            <person name="Sullivan J.T."/>
            <person name="Young J.P."/>
            <person name="Thomas-Oates J."/>
            <person name="Paulin L."/>
            <person name="Lindstrom K."/>
        </authorList>
    </citation>
    <scope>NUCLEOTIDE SEQUENCE [LARGE SCALE GENOMIC DNA]</scope>
    <source>
        <strain evidence="3">HAMBI 540</strain>
    </source>
</reference>
<accession>A0A068SUD2</accession>
<evidence type="ECO:0000256" key="1">
    <source>
        <dbReference type="SAM" id="MobiDB-lite"/>
    </source>
</evidence>
<gene>
    <name evidence="2" type="ORF">RG540_CH37250</name>
</gene>
<keyword evidence="3" id="KW-1185">Reference proteome</keyword>
<evidence type="ECO:0008006" key="4">
    <source>
        <dbReference type="Google" id="ProtNLM"/>
    </source>
</evidence>
<dbReference type="HOGENOM" id="CLU_2634459_0_0_5"/>